<keyword evidence="9" id="KW-1185">Reference proteome</keyword>
<feature type="compositionally biased region" description="Basic residues" evidence="7">
    <location>
        <begin position="20"/>
        <end position="33"/>
    </location>
</feature>
<reference evidence="8" key="1">
    <citation type="submission" date="2025-08" db="UniProtKB">
        <authorList>
            <consortium name="Ensembl"/>
        </authorList>
    </citation>
    <scope>IDENTIFICATION</scope>
</reference>
<feature type="region of interest" description="Disordered" evidence="7">
    <location>
        <begin position="415"/>
        <end position="434"/>
    </location>
</feature>
<proteinExistence type="inferred from homology"/>
<dbReference type="InterPro" id="IPR019003">
    <property type="entry name" value="AMER"/>
</dbReference>
<evidence type="ECO:0000256" key="1">
    <source>
        <dbReference type="ARBA" id="ARBA00004202"/>
    </source>
</evidence>
<feature type="compositionally biased region" description="Low complexity" evidence="7">
    <location>
        <begin position="216"/>
        <end position="232"/>
    </location>
</feature>
<keyword evidence="3" id="KW-1003">Cell membrane</keyword>
<feature type="region of interest" description="Disordered" evidence="7">
    <location>
        <begin position="125"/>
        <end position="256"/>
    </location>
</feature>
<protein>
    <submittedName>
        <fullName evidence="8">APC membrane recruitment protein 2-like</fullName>
    </submittedName>
</protein>
<evidence type="ECO:0000256" key="7">
    <source>
        <dbReference type="SAM" id="MobiDB-lite"/>
    </source>
</evidence>
<sequence>MDVQTENTDPPPCETQSSGKIRKGFKLFGKRKPGNIFSIRNKGDGNNKSPLKMGKSLEGLSETTAPDSEPDSDKEKGHEVIQGEREQAEEEPLSEDGFLAAAPARTSISSASSAKSLSFLSILRGGRRGVGDRRAHTVSQPVGRQRRGLKGLFGNVKFRSNAKEDKEEAPPSPLLMSSRANSVEIIKEDLTLTPKSQQRSLDSPDTESYDPIKSLTTQDSSATSPSDTTTPQVTTGNVSSTNEHVPPFPKSEPPLVPGDSSLSSLLADISSLLTFDSISGGDIMADVEAEWGKASIAISDVVTEVTPSSTSLFSKPSITSPLTSTFVSTAEWAKPSPVASTQPFTPLTKTSTTSSPVAKPSTIITTLTKSSTLTTHSVKVSGLSTSITPVTLTSFSAPKMSSPSMITKSTLGSTSTAAAAPSNTPATVVKAPSVSPSLTSTISKVASESAVPSEVTAPVSKPSPVAIPAPFKPPVSHSPPTPVSFAQHPPPPKLDSAGGLNLQTSSSYKPFLSSVTAESKAPATESLACTVTTKPPSPAPGITSKMTTAPTSTATSSSASAALSTPQLRSSPLDLNRTYSLATVPDVSSTFNSIAKSQHCPASIPTPSLTSFDKIPPAYKPPPALVSVDKTMPAPTQTSAPITHADVSIPSPTPPASGQIPAPQSKGPSAPSLNTRSRDPPAPAPMQIPQSKDPPSAAQIPVSVSKELSAPFPAQVLQSKAPPAQVQIPESLSKDAPVPAQIPVPVIRDHPATAFIPVSISKDTPAPVKIPVSVHTGPPPLAHIPISVSKDAPASAQIQVSQSKAPSTPTPVPCPVSFSLSFPNSSRQSEMRGSEQASMEGKLSSPSSKDAQSSQTLPDKTEQQHNESSLQETPREKRTPQVKASGLSKIPVVGGGRAGKIPVRDSQHRDDETNRDPPTPVLEEERPNFNSHDVGSRDKIRESEVNVPTSKHSQEESQQQKVLTSLPRDSKIPVKHSTSQIPQAKETPRTKIPVSKVPVRRAGNKPAASGGSTQTRK</sequence>
<feature type="compositionally biased region" description="Polar residues" evidence="7">
    <location>
        <begin position="796"/>
        <end position="805"/>
    </location>
</feature>
<dbReference type="InParanoid" id="A0A3Q3EHF3"/>
<feature type="compositionally biased region" description="Polar residues" evidence="7">
    <location>
        <begin position="193"/>
        <end position="203"/>
    </location>
</feature>
<dbReference type="Ensembl" id="ENSLBET00000005800.1">
    <property type="protein sequence ID" value="ENSLBEP00000005516.1"/>
    <property type="gene ID" value="ENSLBEG00000004246.1"/>
</dbReference>
<dbReference type="PANTHER" id="PTHR22237">
    <property type="entry name" value="APC MEMBRANE RECRUITMENT PROTEIN 2-RELATED"/>
    <property type="match status" value="1"/>
</dbReference>
<feature type="compositionally biased region" description="Polar residues" evidence="7">
    <location>
        <begin position="1"/>
        <end position="19"/>
    </location>
</feature>
<accession>A0A3Q3EHF3</accession>
<feature type="compositionally biased region" description="Basic and acidic residues" evidence="7">
    <location>
        <begin position="71"/>
        <end position="86"/>
    </location>
</feature>
<feature type="region of interest" description="Disordered" evidence="7">
    <location>
        <begin position="470"/>
        <end position="502"/>
    </location>
</feature>
<feature type="compositionally biased region" description="Pro residues" evidence="7">
    <location>
        <begin position="470"/>
        <end position="493"/>
    </location>
</feature>
<feature type="compositionally biased region" description="Basic and acidic residues" evidence="7">
    <location>
        <begin position="902"/>
        <end position="915"/>
    </location>
</feature>
<comment type="similarity">
    <text evidence="2">Belongs to the Amer family.</text>
</comment>
<dbReference type="GO" id="GO:0016055">
    <property type="term" value="P:Wnt signaling pathway"/>
    <property type="evidence" value="ECO:0007669"/>
    <property type="project" value="UniProtKB-KW"/>
</dbReference>
<feature type="region of interest" description="Disordered" evidence="7">
    <location>
        <begin position="1"/>
        <end position="95"/>
    </location>
</feature>
<dbReference type="STRING" id="56723.ENSLBEP00000005516"/>
<evidence type="ECO:0000256" key="5">
    <source>
        <dbReference type="ARBA" id="ARBA00023121"/>
    </source>
</evidence>
<feature type="compositionally biased region" description="Polar residues" evidence="7">
    <location>
        <begin position="233"/>
        <end position="243"/>
    </location>
</feature>
<feature type="region of interest" description="Disordered" evidence="7">
    <location>
        <begin position="779"/>
        <end position="1017"/>
    </location>
</feature>
<dbReference type="Proteomes" id="UP000261660">
    <property type="component" value="Unplaced"/>
</dbReference>
<feature type="region of interest" description="Disordered" evidence="7">
    <location>
        <begin position="522"/>
        <end position="572"/>
    </location>
</feature>
<feature type="region of interest" description="Disordered" evidence="7">
    <location>
        <begin position="623"/>
        <end position="736"/>
    </location>
</feature>
<feature type="compositionally biased region" description="Basic and acidic residues" evidence="7">
    <location>
        <begin position="934"/>
        <end position="944"/>
    </location>
</feature>
<feature type="compositionally biased region" description="Low complexity" evidence="7">
    <location>
        <begin position="844"/>
        <end position="854"/>
    </location>
</feature>
<dbReference type="OrthoDB" id="8445519at2759"/>
<evidence type="ECO:0000313" key="8">
    <source>
        <dbReference type="Ensembl" id="ENSLBEP00000005516.1"/>
    </source>
</evidence>
<dbReference type="GO" id="GO:0060828">
    <property type="term" value="P:regulation of canonical Wnt signaling pathway"/>
    <property type="evidence" value="ECO:0007669"/>
    <property type="project" value="TreeGrafter"/>
</dbReference>
<feature type="compositionally biased region" description="Low complexity" evidence="7">
    <location>
        <begin position="415"/>
        <end position="427"/>
    </location>
</feature>
<dbReference type="AlphaFoldDB" id="A0A3Q3EHF3"/>
<feature type="compositionally biased region" description="Polar residues" evidence="7">
    <location>
        <begin position="818"/>
        <end position="828"/>
    </location>
</feature>
<feature type="compositionally biased region" description="Low complexity" evidence="7">
    <location>
        <begin position="543"/>
        <end position="565"/>
    </location>
</feature>
<keyword evidence="4" id="KW-0879">Wnt signaling pathway</keyword>
<evidence type="ECO:0000256" key="3">
    <source>
        <dbReference type="ARBA" id="ARBA00022475"/>
    </source>
</evidence>
<comment type="subcellular location">
    <subcellularLocation>
        <location evidence="1">Cell membrane</location>
        <topology evidence="1">Peripheral membrane protein</topology>
    </subcellularLocation>
</comment>
<dbReference type="GO" id="GO:0005886">
    <property type="term" value="C:plasma membrane"/>
    <property type="evidence" value="ECO:0007669"/>
    <property type="project" value="UniProtKB-SubCell"/>
</dbReference>
<keyword evidence="5" id="KW-0446">Lipid-binding</keyword>
<evidence type="ECO:0000256" key="4">
    <source>
        <dbReference type="ARBA" id="ARBA00022687"/>
    </source>
</evidence>
<feature type="compositionally biased region" description="Pro residues" evidence="7">
    <location>
        <begin position="246"/>
        <end position="256"/>
    </location>
</feature>
<keyword evidence="6" id="KW-0472">Membrane</keyword>
<dbReference type="GO" id="GO:0005546">
    <property type="term" value="F:phosphatidylinositol-4,5-bisphosphate binding"/>
    <property type="evidence" value="ECO:0007669"/>
    <property type="project" value="TreeGrafter"/>
</dbReference>
<name>A0A3Q3EHF3_9LABR</name>
<dbReference type="GO" id="GO:0008013">
    <property type="term" value="F:beta-catenin binding"/>
    <property type="evidence" value="ECO:0007669"/>
    <property type="project" value="TreeGrafter"/>
</dbReference>
<evidence type="ECO:0000256" key="6">
    <source>
        <dbReference type="ARBA" id="ARBA00023136"/>
    </source>
</evidence>
<evidence type="ECO:0000256" key="2">
    <source>
        <dbReference type="ARBA" id="ARBA00007750"/>
    </source>
</evidence>
<dbReference type="GeneTree" id="ENSGT01110000267449"/>
<reference evidence="8" key="2">
    <citation type="submission" date="2025-09" db="UniProtKB">
        <authorList>
            <consortium name="Ensembl"/>
        </authorList>
    </citation>
    <scope>IDENTIFICATION</scope>
</reference>
<evidence type="ECO:0000313" key="9">
    <source>
        <dbReference type="Proteomes" id="UP000261660"/>
    </source>
</evidence>
<dbReference type="Pfam" id="PF09422">
    <property type="entry name" value="AMER"/>
    <property type="match status" value="1"/>
</dbReference>
<dbReference type="PANTHER" id="PTHR22237:SF3">
    <property type="entry name" value="APC MEMBRANE RECRUITMENT PROTEIN 2-LIKE"/>
    <property type="match status" value="1"/>
</dbReference>
<organism evidence="8 9">
    <name type="scientific">Labrus bergylta</name>
    <name type="common">ballan wrasse</name>
    <dbReference type="NCBI Taxonomy" id="56723"/>
    <lineage>
        <taxon>Eukaryota</taxon>
        <taxon>Metazoa</taxon>
        <taxon>Chordata</taxon>
        <taxon>Craniata</taxon>
        <taxon>Vertebrata</taxon>
        <taxon>Euteleostomi</taxon>
        <taxon>Actinopterygii</taxon>
        <taxon>Neopterygii</taxon>
        <taxon>Teleostei</taxon>
        <taxon>Neoteleostei</taxon>
        <taxon>Acanthomorphata</taxon>
        <taxon>Eupercaria</taxon>
        <taxon>Labriformes</taxon>
        <taxon>Labridae</taxon>
        <taxon>Labrus</taxon>
    </lineage>
</organism>